<evidence type="ECO:0000313" key="2">
    <source>
        <dbReference type="Proteomes" id="UP000193207"/>
    </source>
</evidence>
<accession>A0A1X6YTT3</accession>
<dbReference type="OrthoDB" id="7658488at2"/>
<dbReference type="EMBL" id="FWFU01000002">
    <property type="protein sequence ID" value="SLN31264.1"/>
    <property type="molecule type" value="Genomic_DNA"/>
</dbReference>
<name>A0A1X6YTT3_9RHOB</name>
<dbReference type="AlphaFoldDB" id="A0A1X6YTT3"/>
<proteinExistence type="predicted"/>
<gene>
    <name evidence="1" type="ORF">ROH8110_01470</name>
</gene>
<evidence type="ECO:0000313" key="1">
    <source>
        <dbReference type="EMBL" id="SLN31264.1"/>
    </source>
</evidence>
<protein>
    <submittedName>
        <fullName evidence="1">Uncharacterized protein</fullName>
    </submittedName>
</protein>
<keyword evidence="2" id="KW-1185">Reference proteome</keyword>
<reference evidence="1 2" key="1">
    <citation type="submission" date="2017-03" db="EMBL/GenBank/DDBJ databases">
        <authorList>
            <person name="Afonso C.L."/>
            <person name="Miller P.J."/>
            <person name="Scott M.A."/>
            <person name="Spackman E."/>
            <person name="Goraichik I."/>
            <person name="Dimitrov K.M."/>
            <person name="Suarez D.L."/>
            <person name="Swayne D.E."/>
        </authorList>
    </citation>
    <scope>NUCLEOTIDE SEQUENCE [LARGE SCALE GENOMIC DNA]</scope>
    <source>
        <strain evidence="1 2">CECT 8110</strain>
    </source>
</reference>
<sequence length="116" mass="13015">MTTYLPPDVQAGLDEARKKGWKASHRLRVRAGEEVYRVLRAWDGGFALEAETAPHLRGLVDLYDGPKHLSQCLIVATEEDGGEMRFELKRVTEASERQPVDFVRDPEAPVALIAKD</sequence>
<dbReference type="Proteomes" id="UP000193207">
    <property type="component" value="Unassembled WGS sequence"/>
</dbReference>
<dbReference type="RefSeq" id="WP_085817782.1">
    <property type="nucleotide sequence ID" value="NZ_FWFU01000002.1"/>
</dbReference>
<organism evidence="1 2">
    <name type="scientific">Roseovarius halotolerans</name>
    <dbReference type="NCBI Taxonomy" id="505353"/>
    <lineage>
        <taxon>Bacteria</taxon>
        <taxon>Pseudomonadati</taxon>
        <taxon>Pseudomonadota</taxon>
        <taxon>Alphaproteobacteria</taxon>
        <taxon>Rhodobacterales</taxon>
        <taxon>Roseobacteraceae</taxon>
        <taxon>Roseovarius</taxon>
    </lineage>
</organism>